<evidence type="ECO:0000256" key="13">
    <source>
        <dbReference type="ARBA" id="ARBA00059701"/>
    </source>
</evidence>
<evidence type="ECO:0000256" key="9">
    <source>
        <dbReference type="ARBA" id="ARBA00023157"/>
    </source>
</evidence>
<dbReference type="InterPro" id="IPR042269">
    <property type="entry name" value="Ser_carbopepase_S28_SKS"/>
</dbReference>
<keyword evidence="4" id="KW-0121">Carboxypeptidase</keyword>
<dbReference type="Gene3D" id="3.40.50.1820">
    <property type="entry name" value="alpha/beta hydrolase"/>
    <property type="match status" value="1"/>
</dbReference>
<dbReference type="GO" id="GO:0004185">
    <property type="term" value="F:serine-type carboxypeptidase activity"/>
    <property type="evidence" value="ECO:0007669"/>
    <property type="project" value="UniProtKB-EC"/>
</dbReference>
<dbReference type="PANTHER" id="PTHR11010">
    <property type="entry name" value="PROTEASE S28 PRO-X CARBOXYPEPTIDASE-RELATED"/>
    <property type="match status" value="1"/>
</dbReference>
<evidence type="ECO:0000256" key="16">
    <source>
        <dbReference type="ARBA" id="ARBA00076475"/>
    </source>
</evidence>
<evidence type="ECO:0000256" key="4">
    <source>
        <dbReference type="ARBA" id="ARBA00022645"/>
    </source>
</evidence>
<dbReference type="GO" id="GO:0006508">
    <property type="term" value="P:proteolysis"/>
    <property type="evidence" value="ECO:0007669"/>
    <property type="project" value="UniProtKB-KW"/>
</dbReference>
<protein>
    <recommendedName>
        <fullName evidence="15">Lysosomal Pro-X carboxypeptidase</fullName>
        <ecNumber evidence="14">3.4.16.2</ecNumber>
    </recommendedName>
    <alternativeName>
        <fullName evidence="17">Proline carboxypeptidase</fullName>
    </alternativeName>
    <alternativeName>
        <fullName evidence="16">Prolylcarboxypeptidase</fullName>
    </alternativeName>
</protein>
<keyword evidence="6 18" id="KW-0732">Signal</keyword>
<dbReference type="AlphaFoldDB" id="A0A182XNG0"/>
<feature type="chain" id="PRO_5008143232" description="Lysosomal Pro-X carboxypeptidase" evidence="18">
    <location>
        <begin position="17"/>
        <end position="525"/>
    </location>
</feature>
<keyword evidence="11" id="KW-0458">Lysosome</keyword>
<evidence type="ECO:0000256" key="18">
    <source>
        <dbReference type="SAM" id="SignalP"/>
    </source>
</evidence>
<evidence type="ECO:0000256" key="17">
    <source>
        <dbReference type="ARBA" id="ARBA00076608"/>
    </source>
</evidence>
<keyword evidence="10" id="KW-0325">Glycoprotein</keyword>
<keyword evidence="7" id="KW-0378">Hydrolase</keyword>
<dbReference type="InterPro" id="IPR029058">
    <property type="entry name" value="AB_hydrolase_fold"/>
</dbReference>
<comment type="similarity">
    <text evidence="2">Belongs to the peptidase S28 family.</text>
</comment>
<feature type="signal peptide" evidence="18">
    <location>
        <begin position="1"/>
        <end position="16"/>
    </location>
</feature>
<name>A0A182XNG0_ANOQN</name>
<dbReference type="GO" id="GO:0008239">
    <property type="term" value="F:dipeptidyl-peptidase activity"/>
    <property type="evidence" value="ECO:0007669"/>
    <property type="project" value="TreeGrafter"/>
</dbReference>
<dbReference type="GO" id="GO:0005764">
    <property type="term" value="C:lysosome"/>
    <property type="evidence" value="ECO:0007669"/>
    <property type="project" value="UniProtKB-SubCell"/>
</dbReference>
<comment type="function">
    <text evidence="13">Cleaves C-terminal amino acids linked to proline in peptides such as angiotensin II, III and des-Arg9-bradykinin. This cleavage occurs at acidic pH, but enzymatic activity is retained with some substrates at neutral pH.</text>
</comment>
<dbReference type="Pfam" id="PF05577">
    <property type="entry name" value="Peptidase_S28"/>
    <property type="match status" value="1"/>
</dbReference>
<keyword evidence="8" id="KW-0865">Zymogen</keyword>
<dbReference type="EnsemblMetazoa" id="AQUA011410-RA">
    <property type="protein sequence ID" value="AQUA011410-PA"/>
    <property type="gene ID" value="AQUA011410"/>
</dbReference>
<evidence type="ECO:0000256" key="10">
    <source>
        <dbReference type="ARBA" id="ARBA00023180"/>
    </source>
</evidence>
<dbReference type="Proteomes" id="UP000076407">
    <property type="component" value="Unassembled WGS sequence"/>
</dbReference>
<dbReference type="STRING" id="34691.A0A182XNG0"/>
<comment type="subcellular location">
    <subcellularLocation>
        <location evidence="1">Lysosome</location>
    </subcellularLocation>
</comment>
<comment type="subunit">
    <text evidence="3">Homodimer.</text>
</comment>
<keyword evidence="20" id="KW-1185">Reference proteome</keyword>
<proteinExistence type="inferred from homology"/>
<comment type="catalytic activity">
    <reaction evidence="12">
        <text>Cleavage of a -Pro-|-Xaa bond to release a C-terminal amino acid.</text>
        <dbReference type="EC" id="3.4.16.2"/>
    </reaction>
</comment>
<dbReference type="Gene3D" id="1.20.120.980">
    <property type="entry name" value="Serine carboxypeptidase S28, SKS domain"/>
    <property type="match status" value="1"/>
</dbReference>
<evidence type="ECO:0000313" key="20">
    <source>
        <dbReference type="Proteomes" id="UP000076407"/>
    </source>
</evidence>
<dbReference type="FunFam" id="1.20.120.980:FF:000002">
    <property type="entry name" value="lysosomal Pro-X carboxypeptidase"/>
    <property type="match status" value="1"/>
</dbReference>
<evidence type="ECO:0000313" key="19">
    <source>
        <dbReference type="EnsemblMetazoa" id="AQUA011410-PA"/>
    </source>
</evidence>
<evidence type="ECO:0000256" key="11">
    <source>
        <dbReference type="ARBA" id="ARBA00023228"/>
    </source>
</evidence>
<evidence type="ECO:0000256" key="15">
    <source>
        <dbReference type="ARBA" id="ARBA00073691"/>
    </source>
</evidence>
<accession>A0A182XNG0</accession>
<evidence type="ECO:0000256" key="8">
    <source>
        <dbReference type="ARBA" id="ARBA00023145"/>
    </source>
</evidence>
<evidence type="ECO:0000256" key="12">
    <source>
        <dbReference type="ARBA" id="ARBA00052013"/>
    </source>
</evidence>
<reference evidence="19" key="1">
    <citation type="submission" date="2020-05" db="UniProtKB">
        <authorList>
            <consortium name="EnsemblMetazoa"/>
        </authorList>
    </citation>
    <scope>IDENTIFICATION</scope>
    <source>
        <strain evidence="19">SANGQUA</strain>
    </source>
</reference>
<dbReference type="InterPro" id="IPR008758">
    <property type="entry name" value="Peptidase_S28"/>
</dbReference>
<keyword evidence="9" id="KW-1015">Disulfide bond</keyword>
<organism evidence="19 20">
    <name type="scientific">Anopheles quadriannulatus</name>
    <name type="common">Mosquito</name>
    <dbReference type="NCBI Taxonomy" id="34691"/>
    <lineage>
        <taxon>Eukaryota</taxon>
        <taxon>Metazoa</taxon>
        <taxon>Ecdysozoa</taxon>
        <taxon>Arthropoda</taxon>
        <taxon>Hexapoda</taxon>
        <taxon>Insecta</taxon>
        <taxon>Pterygota</taxon>
        <taxon>Neoptera</taxon>
        <taxon>Endopterygota</taxon>
        <taxon>Diptera</taxon>
        <taxon>Nematocera</taxon>
        <taxon>Culicoidea</taxon>
        <taxon>Culicidae</taxon>
        <taxon>Anophelinae</taxon>
        <taxon>Anopheles</taxon>
    </lineage>
</organism>
<evidence type="ECO:0000256" key="1">
    <source>
        <dbReference type="ARBA" id="ARBA00004371"/>
    </source>
</evidence>
<dbReference type="PANTHER" id="PTHR11010:SF38">
    <property type="entry name" value="LYSOSOMAL PRO-X CARBOXYPEPTIDASE"/>
    <property type="match status" value="1"/>
</dbReference>
<evidence type="ECO:0000256" key="6">
    <source>
        <dbReference type="ARBA" id="ARBA00022729"/>
    </source>
</evidence>
<keyword evidence="5" id="KW-0645">Protease</keyword>
<dbReference type="EC" id="3.4.16.2" evidence="14"/>
<evidence type="ECO:0000256" key="14">
    <source>
        <dbReference type="ARBA" id="ARBA00066456"/>
    </source>
</evidence>
<evidence type="ECO:0000256" key="5">
    <source>
        <dbReference type="ARBA" id="ARBA00022670"/>
    </source>
</evidence>
<evidence type="ECO:0000256" key="3">
    <source>
        <dbReference type="ARBA" id="ARBA00011738"/>
    </source>
</evidence>
<dbReference type="SUPFAM" id="SSF53474">
    <property type="entry name" value="alpha/beta-Hydrolases"/>
    <property type="match status" value="1"/>
</dbReference>
<sequence length="525" mass="58248">MTAALWVALIAGLSAAVRDGTATYVYQTKTIDVPIDHFTYTGEATFKLRYLINDTYAPGGADLPASPILFYAGNEGDIELFAQNTGFMWELAPKLKATLLFVEHRFYGHSLPFGNASYDSPKNLGYLTSEQALADFALVLRTLNPPNGTTRARPVIAFGGSYGGMLAAWIRIKYPHLVAGAIAASAPVRQFAGVTDCGIFNQILTSVYQVAYTADCADNIRRSWTTLQNYSTSADGLRLLNEKFKFCTNLTKGTDVTETLFDYLTDVYGNLAMINYPYPSSFLAPVPAYPVREFCGRLAQNYTGVELLDHLQSALSIYYNYDGKAACLNINSSYDGTGISDRGWDFQACTEMVMPICADGVHDMFPPQQWNMQTYADKCFKKYGVHPRPANALLNYGGEFLDASITNIVFSNGLLDPWSGGGVLRSSNENVKIVLIPEGAHHLDLRASNPADPASVTRARAVHVQNIQKWLTEYRKQRKLCLKDVGRDGRTERPKRVPDDILNPYLVIQREREEQERTNHVANPI</sequence>
<dbReference type="VEuPathDB" id="VectorBase:AQUA011410"/>
<evidence type="ECO:0000256" key="7">
    <source>
        <dbReference type="ARBA" id="ARBA00022801"/>
    </source>
</evidence>
<evidence type="ECO:0000256" key="2">
    <source>
        <dbReference type="ARBA" id="ARBA00011079"/>
    </source>
</evidence>